<dbReference type="InterPro" id="IPR036152">
    <property type="entry name" value="Asp/glu_Ase-like_sf"/>
</dbReference>
<dbReference type="Proteomes" id="UP000295765">
    <property type="component" value="Unassembled WGS sequence"/>
</dbReference>
<dbReference type="GO" id="GO:0009066">
    <property type="term" value="P:aspartate family amino acid metabolic process"/>
    <property type="evidence" value="ECO:0007669"/>
    <property type="project" value="UniProtKB-ARBA"/>
</dbReference>
<dbReference type="PANTHER" id="PTHR11707">
    <property type="entry name" value="L-ASPARAGINASE"/>
    <property type="match status" value="1"/>
</dbReference>
<dbReference type="InterPro" id="IPR041725">
    <property type="entry name" value="L-asparaginase_I"/>
</dbReference>
<comment type="caution">
    <text evidence="10">The sequence shown here is derived from an EMBL/GenBank/DDBJ whole genome shotgun (WGS) entry which is preliminary data.</text>
</comment>
<protein>
    <recommendedName>
        <fullName evidence="2">asparaginase</fullName>
        <ecNumber evidence="2">3.5.1.1</ecNumber>
    </recommendedName>
</protein>
<dbReference type="FunFam" id="3.40.50.40:FF:000001">
    <property type="entry name" value="L-asparaginase 1"/>
    <property type="match status" value="1"/>
</dbReference>
<dbReference type="PROSITE" id="PS00144">
    <property type="entry name" value="ASN_GLN_ASE_1"/>
    <property type="match status" value="1"/>
</dbReference>
<evidence type="ECO:0000256" key="7">
    <source>
        <dbReference type="PROSITE-ProRule" id="PRU10100"/>
    </source>
</evidence>
<sequence length="339" mass="36649">MKQSRVYVAYTGGTVGMTRTAEGYAPAPGLLDRLMREVPQLGETPVPAFDVHEYPELLDSANMRPEDWNYIAADIAAHYAAYDGFVVLHGTDTMAYTAAALSFMLEGLDKPVVVTGSQIPLCEPRNDARDNLIDALIVAGHHRIPEVCLAFNGRVLRGNRAVKLKSAGLGAFESPNFPPLAELGIDIVVYRERVLAPARTPFRMQRCGSAPVAALRLFPGIPAEFLRHIVQPPLAGLVLECYGAGNGPVRDTAFLDVLRAATDRGVVIVDVSQCLQGSVNLDSYAAGSALARAGVIGGYDMTVEAALTKLLYLFELGLSPDDVKREMQRDLRGELTRPE</sequence>
<dbReference type="Gene3D" id="3.40.50.40">
    <property type="match status" value="1"/>
</dbReference>
<dbReference type="SUPFAM" id="SSF53774">
    <property type="entry name" value="Glutaminase/Asparaginase"/>
    <property type="match status" value="1"/>
</dbReference>
<dbReference type="AlphaFoldDB" id="A0A4R2KUR3"/>
<dbReference type="OrthoDB" id="9788068at2"/>
<dbReference type="EMBL" id="SLWY01000023">
    <property type="protein sequence ID" value="TCO78181.1"/>
    <property type="molecule type" value="Genomic_DNA"/>
</dbReference>
<dbReference type="InterPro" id="IPR006033">
    <property type="entry name" value="AsnA_fam"/>
</dbReference>
<dbReference type="GO" id="GO:0004067">
    <property type="term" value="F:asparaginase activity"/>
    <property type="evidence" value="ECO:0007669"/>
    <property type="project" value="UniProtKB-UniRule"/>
</dbReference>
<feature type="active site" description="O-isoaspartyl threonine intermediate" evidence="4">
    <location>
        <position position="14"/>
    </location>
</feature>
<dbReference type="SMART" id="SM00870">
    <property type="entry name" value="Asparaginase"/>
    <property type="match status" value="1"/>
</dbReference>
<dbReference type="InterPro" id="IPR006034">
    <property type="entry name" value="Asparaginase/glutaminase-like"/>
</dbReference>
<evidence type="ECO:0000256" key="1">
    <source>
        <dbReference type="ARBA" id="ARBA00010518"/>
    </source>
</evidence>
<feature type="active site" evidence="7">
    <location>
        <position position="91"/>
    </location>
</feature>
<dbReference type="InterPro" id="IPR027475">
    <property type="entry name" value="Asparaginase/glutaminase_AS2"/>
</dbReference>
<gene>
    <name evidence="10" type="ORF">EV699_12358</name>
</gene>
<dbReference type="PRINTS" id="PR00139">
    <property type="entry name" value="ASNGLNASE"/>
</dbReference>
<keyword evidence="3" id="KW-0378">Hydrolase</keyword>
<evidence type="ECO:0000256" key="6">
    <source>
        <dbReference type="PROSITE-ProRule" id="PRU10099"/>
    </source>
</evidence>
<dbReference type="Pfam" id="PF17763">
    <property type="entry name" value="Asparaginase_C"/>
    <property type="match status" value="1"/>
</dbReference>
<dbReference type="PIRSF" id="PIRSF001220">
    <property type="entry name" value="L-ASNase_gatD"/>
    <property type="match status" value="1"/>
</dbReference>
<dbReference type="Gene3D" id="3.40.50.1170">
    <property type="entry name" value="L-asparaginase, N-terminal domain"/>
    <property type="match status" value="1"/>
</dbReference>
<evidence type="ECO:0000256" key="5">
    <source>
        <dbReference type="PIRSR" id="PIRSR001220-2"/>
    </source>
</evidence>
<dbReference type="PIRSF" id="PIRSF500176">
    <property type="entry name" value="L_ASNase"/>
    <property type="match status" value="1"/>
</dbReference>
<dbReference type="PROSITE" id="PS51732">
    <property type="entry name" value="ASN_GLN_ASE_3"/>
    <property type="match status" value="1"/>
</dbReference>
<feature type="binding site" evidence="5">
    <location>
        <begin position="91"/>
        <end position="92"/>
    </location>
    <ligand>
        <name>substrate</name>
    </ligand>
</feature>
<name>A0A4R2KUR3_9GAMM</name>
<evidence type="ECO:0000256" key="2">
    <source>
        <dbReference type="ARBA" id="ARBA00012920"/>
    </source>
</evidence>
<dbReference type="EC" id="3.5.1.1" evidence="2"/>
<dbReference type="PANTHER" id="PTHR11707:SF28">
    <property type="entry name" value="60 KDA LYSOPHOSPHOLIPASE"/>
    <property type="match status" value="1"/>
</dbReference>
<dbReference type="SFLD" id="SFLDS00057">
    <property type="entry name" value="Glutaminase/Asparaginase"/>
    <property type="match status" value="1"/>
</dbReference>
<feature type="domain" description="L-asparaginase N-terminal" evidence="8">
    <location>
        <begin position="5"/>
        <end position="193"/>
    </location>
</feature>
<evidence type="ECO:0000259" key="8">
    <source>
        <dbReference type="Pfam" id="PF00710"/>
    </source>
</evidence>
<keyword evidence="11" id="KW-1185">Reference proteome</keyword>
<accession>A0A4R2KUR3</accession>
<feature type="domain" description="Asparaginase/glutaminase C-terminal" evidence="9">
    <location>
        <begin position="212"/>
        <end position="325"/>
    </location>
</feature>
<evidence type="ECO:0000313" key="11">
    <source>
        <dbReference type="Proteomes" id="UP000295765"/>
    </source>
</evidence>
<evidence type="ECO:0000256" key="3">
    <source>
        <dbReference type="ARBA" id="ARBA00022801"/>
    </source>
</evidence>
<dbReference type="InterPro" id="IPR027473">
    <property type="entry name" value="L-asparaginase_C"/>
</dbReference>
<reference evidence="10 11" key="1">
    <citation type="submission" date="2019-03" db="EMBL/GenBank/DDBJ databases">
        <title>Genomic Encyclopedia of Type Strains, Phase IV (KMG-IV): sequencing the most valuable type-strain genomes for metagenomic binning, comparative biology and taxonomic classification.</title>
        <authorList>
            <person name="Goeker M."/>
        </authorList>
    </citation>
    <scope>NUCLEOTIDE SEQUENCE [LARGE SCALE GENOMIC DNA]</scope>
    <source>
        <strain evidence="10 11">DSM 25287</strain>
    </source>
</reference>
<feature type="binding site" evidence="5">
    <location>
        <position position="60"/>
    </location>
    <ligand>
        <name>substrate</name>
    </ligand>
</feature>
<organism evidence="10 11">
    <name type="scientific">Plasticicumulans lactativorans</name>
    <dbReference type="NCBI Taxonomy" id="1133106"/>
    <lineage>
        <taxon>Bacteria</taxon>
        <taxon>Pseudomonadati</taxon>
        <taxon>Pseudomonadota</taxon>
        <taxon>Gammaproteobacteria</taxon>
        <taxon>Candidatus Competibacteraceae</taxon>
        <taxon>Plasticicumulans</taxon>
    </lineage>
</organism>
<dbReference type="InterPro" id="IPR037152">
    <property type="entry name" value="L-asparaginase_N_sf"/>
</dbReference>
<feature type="active site" evidence="6">
    <location>
        <position position="14"/>
    </location>
</feature>
<dbReference type="PROSITE" id="PS00917">
    <property type="entry name" value="ASN_GLN_ASE_2"/>
    <property type="match status" value="1"/>
</dbReference>
<evidence type="ECO:0000313" key="10">
    <source>
        <dbReference type="EMBL" id="TCO78181.1"/>
    </source>
</evidence>
<dbReference type="NCBIfam" id="NF006998">
    <property type="entry name" value="PRK09461.1"/>
    <property type="match status" value="1"/>
</dbReference>
<dbReference type="FunFam" id="3.40.50.1170:FF:000001">
    <property type="entry name" value="L-asparaginase 2"/>
    <property type="match status" value="1"/>
</dbReference>
<comment type="similarity">
    <text evidence="1">Belongs to the asparaginase 1 family.</text>
</comment>
<dbReference type="RefSeq" id="WP_132545199.1">
    <property type="nucleotide sequence ID" value="NZ_SLWY01000023.1"/>
</dbReference>
<evidence type="ECO:0000256" key="4">
    <source>
        <dbReference type="PIRSR" id="PIRSR001220-1"/>
    </source>
</evidence>
<dbReference type="InterPro" id="IPR027474">
    <property type="entry name" value="L-asparaginase_N"/>
</dbReference>
<proteinExistence type="inferred from homology"/>
<dbReference type="Pfam" id="PF00710">
    <property type="entry name" value="Asparaginase"/>
    <property type="match status" value="1"/>
</dbReference>
<dbReference type="CDD" id="cd08963">
    <property type="entry name" value="L-asparaginase_I"/>
    <property type="match status" value="1"/>
</dbReference>
<evidence type="ECO:0000259" key="9">
    <source>
        <dbReference type="Pfam" id="PF17763"/>
    </source>
</evidence>
<dbReference type="InterPro" id="IPR020827">
    <property type="entry name" value="Asparaginase/glutaminase_AS1"/>
</dbReference>
<dbReference type="InterPro" id="IPR040919">
    <property type="entry name" value="Asparaginase_C"/>
</dbReference>
<dbReference type="NCBIfam" id="TIGR00519">
    <property type="entry name" value="asnASE_I"/>
    <property type="match status" value="1"/>
</dbReference>